<dbReference type="InterPro" id="IPR012677">
    <property type="entry name" value="Nucleotide-bd_a/b_plait_sf"/>
</dbReference>
<feature type="compositionally biased region" description="Pro residues" evidence="1">
    <location>
        <begin position="18"/>
        <end position="28"/>
    </location>
</feature>
<dbReference type="AlphaFoldDB" id="A0A1Y2FW11"/>
<evidence type="ECO:0000256" key="1">
    <source>
        <dbReference type="SAM" id="MobiDB-lite"/>
    </source>
</evidence>
<dbReference type="SUPFAM" id="SSF54928">
    <property type="entry name" value="RNA-binding domain, RBD"/>
    <property type="match status" value="1"/>
</dbReference>
<name>A0A1Y2FW11_9BASI</name>
<keyword evidence="3" id="KW-1185">Reference proteome</keyword>
<dbReference type="Gene3D" id="3.30.70.330">
    <property type="match status" value="1"/>
</dbReference>
<dbReference type="EMBL" id="MCGR01000011">
    <property type="protein sequence ID" value="ORY88193.1"/>
    <property type="molecule type" value="Genomic_DNA"/>
</dbReference>
<evidence type="ECO:0000313" key="3">
    <source>
        <dbReference type="Proteomes" id="UP000193467"/>
    </source>
</evidence>
<dbReference type="InterPro" id="IPR035979">
    <property type="entry name" value="RBD_domain_sf"/>
</dbReference>
<feature type="compositionally biased region" description="Polar residues" evidence="1">
    <location>
        <begin position="56"/>
        <end position="74"/>
    </location>
</feature>
<protein>
    <submittedName>
        <fullName evidence="2">Uncharacterized protein</fullName>
    </submittedName>
</protein>
<comment type="caution">
    <text evidence="2">The sequence shown here is derived from an EMBL/GenBank/DDBJ whole genome shotgun (WGS) entry which is preliminary data.</text>
</comment>
<reference evidence="2 3" key="1">
    <citation type="submission" date="2016-07" db="EMBL/GenBank/DDBJ databases">
        <title>Pervasive Adenine N6-methylation of Active Genes in Fungi.</title>
        <authorList>
            <consortium name="DOE Joint Genome Institute"/>
            <person name="Mondo S.J."/>
            <person name="Dannebaum R.O."/>
            <person name="Kuo R.C."/>
            <person name="Labutti K."/>
            <person name="Haridas S."/>
            <person name="Kuo A."/>
            <person name="Salamov A."/>
            <person name="Ahrendt S.R."/>
            <person name="Lipzen A."/>
            <person name="Sullivan W."/>
            <person name="Andreopoulos W.B."/>
            <person name="Clum A."/>
            <person name="Lindquist E."/>
            <person name="Daum C."/>
            <person name="Ramamoorthy G.K."/>
            <person name="Gryganskyi A."/>
            <person name="Culley D."/>
            <person name="Magnuson J.K."/>
            <person name="James T.Y."/>
            <person name="O'Malley M.A."/>
            <person name="Stajich J.E."/>
            <person name="Spatafora J.W."/>
            <person name="Visel A."/>
            <person name="Grigoriev I.V."/>
        </authorList>
    </citation>
    <scope>NUCLEOTIDE SEQUENCE [LARGE SCALE GENOMIC DNA]</scope>
    <source>
        <strain evidence="2 3">62-1032</strain>
    </source>
</reference>
<accession>A0A1Y2FW11</accession>
<feature type="compositionally biased region" description="Polar residues" evidence="1">
    <location>
        <begin position="1"/>
        <end position="11"/>
    </location>
</feature>
<organism evidence="2 3">
    <name type="scientific">Leucosporidium creatinivorum</name>
    <dbReference type="NCBI Taxonomy" id="106004"/>
    <lineage>
        <taxon>Eukaryota</taxon>
        <taxon>Fungi</taxon>
        <taxon>Dikarya</taxon>
        <taxon>Basidiomycota</taxon>
        <taxon>Pucciniomycotina</taxon>
        <taxon>Microbotryomycetes</taxon>
        <taxon>Leucosporidiales</taxon>
        <taxon>Leucosporidium</taxon>
    </lineage>
</organism>
<sequence>MQNAQGSTTRLKASAIPFPAPPPLPSPSPREEPARFPPVDSPVEPSNDLSKDTKLSESTAAQPSTPSTAQQSPRAGSKAPKQLKQLYSSPPAPEQSPFTSNALGIAFPASAGSSHSSQSLDAANFLNFSPITPLNHAFPASPPLLALSATEPERPSNSSTTTTCDVWDCFAPATCEVSPCSCVLCHRHLRILIHGARVVEAGVKTGARAAGSDEDVAAQGRMKKLFECVGCRTQSQAIEKGRKETEEDLVAGLDEFELGSFGVRDLRLSASPTTEATSPPPSPPPPRPRKVTLPSTIIQPAFPLTQAVANRNRSASSPSALDLFESSDPSPPLPFVRARVNSAPFALPGGEVVRRAPASPDFGDSSSSPPSAALPPATNRTILRLDNIPWLVTVAEIAEWLPEDCRPRSEGPSPSIHIVLHRQSGRTLPRCFVDNLGPDAVHHVVETRQRFTLSGRAISVRAVAHEELMQALFHQLPPDKSKLNHGLDPNFTPRLPSKEDLDLLLRACRKAAAPGRTVSYHPERPFLNIVQLIDKFPWVDKSLWTPFNLHNIFECAEEAASIALLASKRDSVFAHLAERLKSIVITSTGKLSCRLPLQKRY</sequence>
<evidence type="ECO:0000313" key="2">
    <source>
        <dbReference type="EMBL" id="ORY88193.1"/>
    </source>
</evidence>
<dbReference type="GO" id="GO:0003676">
    <property type="term" value="F:nucleic acid binding"/>
    <property type="evidence" value="ECO:0007669"/>
    <property type="project" value="InterPro"/>
</dbReference>
<feature type="region of interest" description="Disordered" evidence="1">
    <location>
        <begin position="1"/>
        <end position="100"/>
    </location>
</feature>
<dbReference type="InParanoid" id="A0A1Y2FW11"/>
<proteinExistence type="predicted"/>
<feature type="region of interest" description="Disordered" evidence="1">
    <location>
        <begin position="356"/>
        <end position="375"/>
    </location>
</feature>
<dbReference type="Proteomes" id="UP000193467">
    <property type="component" value="Unassembled WGS sequence"/>
</dbReference>
<dbReference type="OrthoDB" id="2535417at2759"/>
<gene>
    <name evidence="2" type="ORF">BCR35DRAFT_330069</name>
</gene>
<dbReference type="STRING" id="106004.A0A1Y2FW11"/>
<feature type="region of interest" description="Disordered" evidence="1">
    <location>
        <begin position="271"/>
        <end position="293"/>
    </location>
</feature>